<dbReference type="SMART" id="SM00490">
    <property type="entry name" value="HELICc"/>
    <property type="match status" value="1"/>
</dbReference>
<reference evidence="9" key="1">
    <citation type="submission" date="2015-11" db="EMBL/GenBank/DDBJ databases">
        <authorList>
            <person name="Varghese N."/>
        </authorList>
    </citation>
    <scope>NUCLEOTIDE SEQUENCE [LARGE SCALE GENOMIC DNA]</scope>
    <source>
        <strain evidence="9">DSM 45899</strain>
    </source>
</reference>
<keyword evidence="4" id="KW-0067">ATP-binding</keyword>
<keyword evidence="9" id="KW-1185">Reference proteome</keyword>
<feature type="region of interest" description="Disordered" evidence="5">
    <location>
        <begin position="221"/>
        <end position="345"/>
    </location>
</feature>
<dbReference type="InterPro" id="IPR050699">
    <property type="entry name" value="RNA-DNA_Helicase"/>
</dbReference>
<dbReference type="Gene3D" id="1.10.3380.30">
    <property type="match status" value="1"/>
</dbReference>
<keyword evidence="3 8" id="KW-0347">Helicase</keyword>
<dbReference type="CDD" id="cd18795">
    <property type="entry name" value="SF2_C_Ski2"/>
    <property type="match status" value="1"/>
</dbReference>
<dbReference type="GO" id="GO:0003676">
    <property type="term" value="F:nucleic acid binding"/>
    <property type="evidence" value="ECO:0007669"/>
    <property type="project" value="InterPro"/>
</dbReference>
<dbReference type="Pfam" id="PF00271">
    <property type="entry name" value="Helicase_C"/>
    <property type="match status" value="1"/>
</dbReference>
<evidence type="ECO:0000313" key="9">
    <source>
        <dbReference type="Proteomes" id="UP000198802"/>
    </source>
</evidence>
<protein>
    <submittedName>
        <fullName evidence="8">ATP-dependent RNA helicase HelY</fullName>
    </submittedName>
</protein>
<evidence type="ECO:0000256" key="3">
    <source>
        <dbReference type="ARBA" id="ARBA00022806"/>
    </source>
</evidence>
<dbReference type="GO" id="GO:0016787">
    <property type="term" value="F:hydrolase activity"/>
    <property type="evidence" value="ECO:0007669"/>
    <property type="project" value="UniProtKB-KW"/>
</dbReference>
<dbReference type="SMART" id="SM01142">
    <property type="entry name" value="DSHCT"/>
    <property type="match status" value="1"/>
</dbReference>
<gene>
    <name evidence="8" type="ORF">Ga0074812_11851</name>
</gene>
<dbReference type="Pfam" id="PF00270">
    <property type="entry name" value="DEAD"/>
    <property type="match status" value="1"/>
</dbReference>
<dbReference type="SUPFAM" id="SSF52540">
    <property type="entry name" value="P-loop containing nucleoside triphosphate hydrolases"/>
    <property type="match status" value="1"/>
</dbReference>
<dbReference type="InterPro" id="IPR003593">
    <property type="entry name" value="AAA+_ATPase"/>
</dbReference>
<dbReference type="InterPro" id="IPR014001">
    <property type="entry name" value="Helicase_ATP-bd"/>
</dbReference>
<dbReference type="GO" id="GO:0055087">
    <property type="term" value="C:Ski complex"/>
    <property type="evidence" value="ECO:0007669"/>
    <property type="project" value="TreeGrafter"/>
</dbReference>
<dbReference type="InterPro" id="IPR027417">
    <property type="entry name" value="P-loop_NTPase"/>
</dbReference>
<feature type="compositionally biased region" description="Gly residues" evidence="5">
    <location>
        <begin position="320"/>
        <end position="335"/>
    </location>
</feature>
<dbReference type="Gene3D" id="3.40.50.300">
    <property type="entry name" value="P-loop containing nucleotide triphosphate hydrolases"/>
    <property type="match status" value="2"/>
</dbReference>
<dbReference type="InterPro" id="IPR012961">
    <property type="entry name" value="Ski2/MTR4_C"/>
</dbReference>
<dbReference type="PANTHER" id="PTHR12131">
    <property type="entry name" value="ATP-DEPENDENT RNA AND DNA HELICASE"/>
    <property type="match status" value="1"/>
</dbReference>
<dbReference type="SMART" id="SM00382">
    <property type="entry name" value="AAA"/>
    <property type="match status" value="1"/>
</dbReference>
<dbReference type="InterPro" id="IPR001650">
    <property type="entry name" value="Helicase_C-like"/>
</dbReference>
<name>A0A0S4QRM3_9ACTN</name>
<evidence type="ECO:0000256" key="1">
    <source>
        <dbReference type="ARBA" id="ARBA00022741"/>
    </source>
</evidence>
<evidence type="ECO:0000256" key="4">
    <source>
        <dbReference type="ARBA" id="ARBA00022840"/>
    </source>
</evidence>
<dbReference type="AlphaFoldDB" id="A0A0S4QRM3"/>
<feature type="domain" description="Helicase C-terminal" evidence="7">
    <location>
        <begin position="351"/>
        <end position="548"/>
    </location>
</feature>
<dbReference type="InterPro" id="IPR011545">
    <property type="entry name" value="DEAD/DEAH_box_helicase_dom"/>
</dbReference>
<dbReference type="Pfam" id="PF26090">
    <property type="entry name" value="SH3_HelY"/>
    <property type="match status" value="1"/>
</dbReference>
<feature type="compositionally biased region" description="Basic and acidic residues" evidence="5">
    <location>
        <begin position="722"/>
        <end position="732"/>
    </location>
</feature>
<organism evidence="8 9">
    <name type="scientific">Parafrankia irregularis</name>
    <dbReference type="NCBI Taxonomy" id="795642"/>
    <lineage>
        <taxon>Bacteria</taxon>
        <taxon>Bacillati</taxon>
        <taxon>Actinomycetota</taxon>
        <taxon>Actinomycetes</taxon>
        <taxon>Frankiales</taxon>
        <taxon>Frankiaceae</taxon>
        <taxon>Parafrankia</taxon>
    </lineage>
</organism>
<dbReference type="InterPro" id="IPR058621">
    <property type="entry name" value="SH3_HelY"/>
</dbReference>
<evidence type="ECO:0000313" key="8">
    <source>
        <dbReference type="EMBL" id="CUU58279.1"/>
    </source>
</evidence>
<feature type="compositionally biased region" description="Basic and acidic residues" evidence="5">
    <location>
        <begin position="297"/>
        <end position="311"/>
    </location>
</feature>
<accession>A0A0S4QRM3</accession>
<dbReference type="PROSITE" id="PS51194">
    <property type="entry name" value="HELICASE_CTER"/>
    <property type="match status" value="1"/>
</dbReference>
<proteinExistence type="predicted"/>
<evidence type="ECO:0000256" key="5">
    <source>
        <dbReference type="SAM" id="MobiDB-lite"/>
    </source>
</evidence>
<dbReference type="Proteomes" id="UP000198802">
    <property type="component" value="Unassembled WGS sequence"/>
</dbReference>
<evidence type="ECO:0000256" key="2">
    <source>
        <dbReference type="ARBA" id="ARBA00022801"/>
    </source>
</evidence>
<sequence length="992" mass="106555">MSNVSSAPGAVEEFAARYPFGLDPFQSEAVNALAQGEGVLVAAPTGAGKTVVGEFAAHLALATGTRCFYTTPIKALSNQKYADLVARYGADSIGLLTGDTSRNGDAPVVVMTTEVLRNMLYTEAAGSGRLDALAYVVMDEVHYLADRQRGAVWEEVIIHLPQHVRLVSLSATVSNAEEFAEWLVTVRGHTRVIVSEHRPVPLYQHVLADRSLHDLFVDRSSGSRATASDGPVSGTDARTTTTPDSPDAPVAGRRAANRAPAANRAAAAERVTPGGPRSSDSGGQAAGGRVVNPDLLRLAREESQSGYERGRGPRSSRSGRPGGGNGGGGGGGNGGGRRRFGPPSRPDVVIRLDRAGLLPAIVFIFSRVGCDAAVNSCVQAGLRLTTSDERREINAHVRARTAGIPQADLDVLGYWQWLDGLERGIAAHHAGMLPTFKEVVEELFVRGLVRAVFATETLALGINMPARTVVLERLTKFNGQTRADITPGEYTQLTGRAGRRGIDVEGHAVVLWQPGLDPLALAGLASTRTYPLKSSFRPSYNMAVNLVGRLGAQRARVVLESSFAQFQADKAVVGIARAVRRNQTAIEELTAALDCDRGAVTEYDELRRQIRERENNLSRAGTARRQSEVAEALAKLRSGDVVRVPSGRRGGLVVVLDAGLDTGSPEGPRPVVLTVDRQVRRLSMIDFPVPVEPLARVRIPKSFNPRSPQARRDLASSLRNTRLPEEPGRRERMRSLAADDTELARLRRAMRGHPVHDCPQREAHLRSAERIDRLRRETAGLERKVEGRTNTVARTFDRVRDTLAELGYLSAGGDSVTEAGAMLARIYTEQDLQVAECLRTGAWEGLTPPALAAAVSTLVFEPRGDDVAAPALPGGAALQEALADMANIYTRLSMVEDDHRLGFLRPPDLGFVAAAFGWASGRGLERVLSEAGTELTAGDFVRWMRQLLDLLDQIAQLAPRFMAGESGAGVGKAARDAMDAIRRGVVAYSMST</sequence>
<dbReference type="PROSITE" id="PS51192">
    <property type="entry name" value="HELICASE_ATP_BIND_1"/>
    <property type="match status" value="1"/>
</dbReference>
<dbReference type="Pfam" id="PF08148">
    <property type="entry name" value="DSHCT"/>
    <property type="match status" value="1"/>
</dbReference>
<feature type="region of interest" description="Disordered" evidence="5">
    <location>
        <begin position="702"/>
        <end position="732"/>
    </location>
</feature>
<dbReference type="FunFam" id="3.40.50.300:FF:000190">
    <property type="entry name" value="ATP-dependent RNA helicase"/>
    <property type="match status" value="1"/>
</dbReference>
<dbReference type="EMBL" id="FAOZ01000018">
    <property type="protein sequence ID" value="CUU58279.1"/>
    <property type="molecule type" value="Genomic_DNA"/>
</dbReference>
<dbReference type="GO" id="GO:0070478">
    <property type="term" value="P:nuclear-transcribed mRNA catabolic process, 3'-5' exonucleolytic nonsense-mediated decay"/>
    <property type="evidence" value="ECO:0007669"/>
    <property type="project" value="TreeGrafter"/>
</dbReference>
<dbReference type="PANTHER" id="PTHR12131:SF1">
    <property type="entry name" value="ATP-DEPENDENT RNA HELICASE SUPV3L1, MITOCHONDRIAL-RELATED"/>
    <property type="match status" value="1"/>
</dbReference>
<feature type="domain" description="Helicase ATP-binding" evidence="6">
    <location>
        <begin position="30"/>
        <end position="191"/>
    </location>
</feature>
<evidence type="ECO:0000259" key="6">
    <source>
        <dbReference type="PROSITE" id="PS51192"/>
    </source>
</evidence>
<keyword evidence="2" id="KW-0378">Hydrolase</keyword>
<keyword evidence="1" id="KW-0547">Nucleotide-binding</keyword>
<dbReference type="GO" id="GO:0004386">
    <property type="term" value="F:helicase activity"/>
    <property type="evidence" value="ECO:0007669"/>
    <property type="project" value="UniProtKB-KW"/>
</dbReference>
<feature type="compositionally biased region" description="Low complexity" evidence="5">
    <location>
        <begin position="248"/>
        <end position="271"/>
    </location>
</feature>
<dbReference type="SMART" id="SM00487">
    <property type="entry name" value="DEXDc"/>
    <property type="match status" value="1"/>
</dbReference>
<dbReference type="GO" id="GO:0005524">
    <property type="term" value="F:ATP binding"/>
    <property type="evidence" value="ECO:0007669"/>
    <property type="project" value="UniProtKB-KW"/>
</dbReference>
<evidence type="ECO:0000259" key="7">
    <source>
        <dbReference type="PROSITE" id="PS51194"/>
    </source>
</evidence>